<reference evidence="12 13" key="1">
    <citation type="submission" date="2024-04" db="EMBL/GenBank/DDBJ databases">
        <authorList>
            <person name="Fracassetti M."/>
        </authorList>
    </citation>
    <scope>NUCLEOTIDE SEQUENCE [LARGE SCALE GENOMIC DNA]</scope>
</reference>
<dbReference type="PANTHER" id="PTHR31992">
    <property type="entry name" value="DOF ZINC FINGER PROTEIN DOF1.4-RELATED"/>
    <property type="match status" value="1"/>
</dbReference>
<gene>
    <name evidence="12" type="ORF">LTRI10_LOCUS9699</name>
</gene>
<dbReference type="AlphaFoldDB" id="A0AAV2D3M3"/>
<comment type="subcellular location">
    <subcellularLocation>
        <location evidence="8 9">Nucleus</location>
    </subcellularLocation>
</comment>
<keyword evidence="5 8" id="KW-0238">DNA-binding</keyword>
<evidence type="ECO:0000259" key="11">
    <source>
        <dbReference type="PROSITE" id="PS50884"/>
    </source>
</evidence>
<dbReference type="PROSITE" id="PS01361">
    <property type="entry name" value="ZF_DOF_1"/>
    <property type="match status" value="1"/>
</dbReference>
<evidence type="ECO:0000256" key="5">
    <source>
        <dbReference type="ARBA" id="ARBA00023125"/>
    </source>
</evidence>
<keyword evidence="13" id="KW-1185">Reference proteome</keyword>
<keyword evidence="1 9" id="KW-0479">Metal-binding</keyword>
<evidence type="ECO:0000256" key="1">
    <source>
        <dbReference type="ARBA" id="ARBA00022723"/>
    </source>
</evidence>
<protein>
    <recommendedName>
        <fullName evidence="9">Dof zinc finger protein</fullName>
    </recommendedName>
</protein>
<dbReference type="GO" id="GO:0003677">
    <property type="term" value="F:DNA binding"/>
    <property type="evidence" value="ECO:0007669"/>
    <property type="project" value="UniProtKB-UniRule"/>
</dbReference>
<evidence type="ECO:0000256" key="9">
    <source>
        <dbReference type="RuleBase" id="RU369094"/>
    </source>
</evidence>
<evidence type="ECO:0000256" key="4">
    <source>
        <dbReference type="ARBA" id="ARBA00023015"/>
    </source>
</evidence>
<evidence type="ECO:0000256" key="6">
    <source>
        <dbReference type="ARBA" id="ARBA00023163"/>
    </source>
</evidence>
<dbReference type="Pfam" id="PF02701">
    <property type="entry name" value="Zn_ribbon_Dof"/>
    <property type="match status" value="1"/>
</dbReference>
<keyword evidence="7 8" id="KW-0539">Nucleus</keyword>
<sequence length="297" mass="31657">MMAASASGDQFMPQGIDRNWKPHLEIAPDCPRCASANTKFCYYNNYSLSQPRYFCKGCRRYWTKGGSLRNVPVGGGCRKSRRSSKSSRSAALRATPTAAPETHKGSCSGDSSSSSTAAAGSDIDMAVVFAKFLNPDSAGAKVEPGLVDGGSNSNSISSTPESCGMVMSAEQDGFLFPPTAAAGNSFEFFDLFREDGFLEAGIGGGEDQHQESMINSLGLQTLLSDEMAQLEAAMWSSTAGNDPVPATAAWETPQPQEQGFDAGDFGIANNWGCYDLQQFQGIYDISHHSLAKPPTNY</sequence>
<keyword evidence="2 8" id="KW-0863">Zinc-finger</keyword>
<dbReference type="PROSITE" id="PS50884">
    <property type="entry name" value="ZF_DOF_2"/>
    <property type="match status" value="1"/>
</dbReference>
<evidence type="ECO:0000256" key="7">
    <source>
        <dbReference type="ARBA" id="ARBA00023242"/>
    </source>
</evidence>
<evidence type="ECO:0000313" key="12">
    <source>
        <dbReference type="EMBL" id="CAL1362946.1"/>
    </source>
</evidence>
<dbReference type="EMBL" id="OZ034814">
    <property type="protein sequence ID" value="CAL1362946.1"/>
    <property type="molecule type" value="Genomic_DNA"/>
</dbReference>
<dbReference type="InterPro" id="IPR045174">
    <property type="entry name" value="Dof"/>
</dbReference>
<dbReference type="GO" id="GO:0003700">
    <property type="term" value="F:DNA-binding transcription factor activity"/>
    <property type="evidence" value="ECO:0007669"/>
    <property type="project" value="UniProtKB-UniRule"/>
</dbReference>
<feature type="domain" description="Dof-type" evidence="11">
    <location>
        <begin position="28"/>
        <end position="82"/>
    </location>
</feature>
<dbReference type="InterPro" id="IPR003851">
    <property type="entry name" value="Znf_Dof"/>
</dbReference>
<evidence type="ECO:0000256" key="10">
    <source>
        <dbReference type="SAM" id="MobiDB-lite"/>
    </source>
</evidence>
<evidence type="ECO:0000256" key="3">
    <source>
        <dbReference type="ARBA" id="ARBA00022833"/>
    </source>
</evidence>
<keyword evidence="4 9" id="KW-0805">Transcription regulation</keyword>
<evidence type="ECO:0000313" key="13">
    <source>
        <dbReference type="Proteomes" id="UP001497516"/>
    </source>
</evidence>
<proteinExistence type="predicted"/>
<evidence type="ECO:0000256" key="2">
    <source>
        <dbReference type="ARBA" id="ARBA00022771"/>
    </source>
</evidence>
<comment type="function">
    <text evidence="9">Transcription factor that binds specifically to a 5'-AA[AG]G-3' consensus core sequence.</text>
</comment>
<feature type="region of interest" description="Disordered" evidence="10">
    <location>
        <begin position="73"/>
        <end position="113"/>
    </location>
</feature>
<dbReference type="PANTHER" id="PTHR31992:SF316">
    <property type="entry name" value="DOF ZINC FINGER PROTEIN DOF1.2"/>
    <property type="match status" value="1"/>
</dbReference>
<name>A0AAV2D3M3_9ROSI</name>
<dbReference type="GO" id="GO:0008270">
    <property type="term" value="F:zinc ion binding"/>
    <property type="evidence" value="ECO:0007669"/>
    <property type="project" value="UniProtKB-KW"/>
</dbReference>
<evidence type="ECO:0000256" key="8">
    <source>
        <dbReference type="PROSITE-ProRule" id="PRU00071"/>
    </source>
</evidence>
<dbReference type="GO" id="GO:0005634">
    <property type="term" value="C:nucleus"/>
    <property type="evidence" value="ECO:0007669"/>
    <property type="project" value="UniProtKB-SubCell"/>
</dbReference>
<organism evidence="12 13">
    <name type="scientific">Linum trigynum</name>
    <dbReference type="NCBI Taxonomy" id="586398"/>
    <lineage>
        <taxon>Eukaryota</taxon>
        <taxon>Viridiplantae</taxon>
        <taxon>Streptophyta</taxon>
        <taxon>Embryophyta</taxon>
        <taxon>Tracheophyta</taxon>
        <taxon>Spermatophyta</taxon>
        <taxon>Magnoliopsida</taxon>
        <taxon>eudicotyledons</taxon>
        <taxon>Gunneridae</taxon>
        <taxon>Pentapetalae</taxon>
        <taxon>rosids</taxon>
        <taxon>fabids</taxon>
        <taxon>Malpighiales</taxon>
        <taxon>Linaceae</taxon>
        <taxon>Linum</taxon>
    </lineage>
</organism>
<dbReference type="Proteomes" id="UP001497516">
    <property type="component" value="Chromosome 10"/>
</dbReference>
<accession>A0AAV2D3M3</accession>
<keyword evidence="6 9" id="KW-0804">Transcription</keyword>
<keyword evidence="3 9" id="KW-0862">Zinc</keyword>